<gene>
    <name evidence="3" type="ORF">EIY87_24290</name>
</gene>
<proteinExistence type="predicted"/>
<evidence type="ECO:0000259" key="2">
    <source>
        <dbReference type="Pfam" id="PF01569"/>
    </source>
</evidence>
<keyword evidence="1" id="KW-1133">Transmembrane helix</keyword>
<keyword evidence="1" id="KW-0472">Membrane</keyword>
<dbReference type="Gene3D" id="1.20.144.10">
    <property type="entry name" value="Phosphatidic acid phosphatase type 2/haloperoxidase"/>
    <property type="match status" value="1"/>
</dbReference>
<evidence type="ECO:0000256" key="1">
    <source>
        <dbReference type="SAM" id="Phobius"/>
    </source>
</evidence>
<feature type="transmembrane region" description="Helical" evidence="1">
    <location>
        <begin position="84"/>
        <end position="101"/>
    </location>
</feature>
<dbReference type="AlphaFoldDB" id="A0A3R9EQR1"/>
<feature type="transmembrane region" description="Helical" evidence="1">
    <location>
        <begin position="230"/>
        <end position="251"/>
    </location>
</feature>
<keyword evidence="1" id="KW-0812">Transmembrane</keyword>
<feature type="transmembrane region" description="Helical" evidence="1">
    <location>
        <begin position="108"/>
        <end position="129"/>
    </location>
</feature>
<feature type="transmembrane region" description="Helical" evidence="1">
    <location>
        <begin position="149"/>
        <end position="167"/>
    </location>
</feature>
<feature type="transmembrane region" description="Helical" evidence="1">
    <location>
        <begin position="200"/>
        <end position="218"/>
    </location>
</feature>
<feature type="transmembrane region" description="Helical" evidence="1">
    <location>
        <begin position="174"/>
        <end position="194"/>
    </location>
</feature>
<comment type="caution">
    <text evidence="3">The sequence shown here is derived from an EMBL/GenBank/DDBJ whole genome shotgun (WGS) entry which is preliminary data.</text>
</comment>
<dbReference type="Pfam" id="PF01569">
    <property type="entry name" value="PAP2"/>
    <property type="match status" value="1"/>
</dbReference>
<dbReference type="InterPro" id="IPR000326">
    <property type="entry name" value="PAP2/HPO"/>
</dbReference>
<feature type="transmembrane region" description="Helical" evidence="1">
    <location>
        <begin position="30"/>
        <end position="49"/>
    </location>
</feature>
<keyword evidence="4" id="KW-1185">Reference proteome</keyword>
<sequence length="301" mass="30926">MAVISSEVRPVTPPAGRHALVTRAASRTTVLAASAAGFALAFIAAYLLFVRTEAGRGVENGVVRSAQSAGHVVEWADPLRQSDQVVVLGGIALLVVVIALLRRRLALGVTALALLAAPLVVAQLLKLYVLDRPSTGDRFGVASHNSFPSGHVSAAMAMLVALAIVLPRRFRLPVLATGGIVVAWVSAAAVALGWHRLSDTVGGCLLVAAVTCAGAAVVSARRPDGDRVPLVPVLAGLLAPPALVLTGYAVLGTATSGAAQFVAAMVLAALSAMAVVLLLAGPLRRVTFDPAEGRVRRLRRH</sequence>
<protein>
    <submittedName>
        <fullName evidence="3">Phosphatase PAP2 family protein</fullName>
    </submittedName>
</protein>
<feature type="transmembrane region" description="Helical" evidence="1">
    <location>
        <begin position="257"/>
        <end position="280"/>
    </location>
</feature>
<dbReference type="Proteomes" id="UP000267081">
    <property type="component" value="Unassembled WGS sequence"/>
</dbReference>
<name>A0A3R9EQR1_9PSEU</name>
<evidence type="ECO:0000313" key="3">
    <source>
        <dbReference type="EMBL" id="RSD15488.1"/>
    </source>
</evidence>
<dbReference type="RefSeq" id="WP_125312111.1">
    <property type="nucleotide sequence ID" value="NZ_RSEC01000053.1"/>
</dbReference>
<accession>A0A3R9EQR1</accession>
<organism evidence="3 4">
    <name type="scientific">Amycolatopsis eburnea</name>
    <dbReference type="NCBI Taxonomy" id="2267691"/>
    <lineage>
        <taxon>Bacteria</taxon>
        <taxon>Bacillati</taxon>
        <taxon>Actinomycetota</taxon>
        <taxon>Actinomycetes</taxon>
        <taxon>Pseudonocardiales</taxon>
        <taxon>Pseudonocardiaceae</taxon>
        <taxon>Amycolatopsis</taxon>
    </lineage>
</organism>
<feature type="domain" description="Phosphatidic acid phosphatase type 2/haloperoxidase" evidence="2">
    <location>
        <begin position="112"/>
        <end position="220"/>
    </location>
</feature>
<evidence type="ECO:0000313" key="4">
    <source>
        <dbReference type="Proteomes" id="UP000267081"/>
    </source>
</evidence>
<dbReference type="EMBL" id="RSEC01000053">
    <property type="protein sequence ID" value="RSD15488.1"/>
    <property type="molecule type" value="Genomic_DNA"/>
</dbReference>
<dbReference type="InterPro" id="IPR036938">
    <property type="entry name" value="PAP2/HPO_sf"/>
</dbReference>
<dbReference type="OrthoDB" id="3240395at2"/>
<reference evidence="3 4" key="1">
    <citation type="submission" date="2018-12" db="EMBL/GenBank/DDBJ databases">
        <title>Amycolatopsis eburnea sp. nov. actinomycete associate with arbuscular mycorrhiza fungal spore.</title>
        <authorList>
            <person name="Lumyong S."/>
            <person name="Chaiya L."/>
        </authorList>
    </citation>
    <scope>NUCLEOTIDE SEQUENCE [LARGE SCALE GENOMIC DNA]</scope>
    <source>
        <strain evidence="3 4">GLM-1</strain>
    </source>
</reference>
<dbReference type="SUPFAM" id="SSF48317">
    <property type="entry name" value="Acid phosphatase/Vanadium-dependent haloperoxidase"/>
    <property type="match status" value="1"/>
</dbReference>